<organism evidence="2 3">
    <name type="scientific">Angustibacter aerolatus</name>
    <dbReference type="NCBI Taxonomy" id="1162965"/>
    <lineage>
        <taxon>Bacteria</taxon>
        <taxon>Bacillati</taxon>
        <taxon>Actinomycetota</taxon>
        <taxon>Actinomycetes</taxon>
        <taxon>Kineosporiales</taxon>
        <taxon>Kineosporiaceae</taxon>
    </lineage>
</organism>
<evidence type="ECO:0000313" key="2">
    <source>
        <dbReference type="EMBL" id="GMA88551.1"/>
    </source>
</evidence>
<reference evidence="3" key="1">
    <citation type="journal article" date="2019" name="Int. J. Syst. Evol. Microbiol.">
        <title>The Global Catalogue of Microorganisms (GCM) 10K type strain sequencing project: providing services to taxonomists for standard genome sequencing and annotation.</title>
        <authorList>
            <consortium name="The Broad Institute Genomics Platform"/>
            <consortium name="The Broad Institute Genome Sequencing Center for Infectious Disease"/>
            <person name="Wu L."/>
            <person name="Ma J."/>
        </authorList>
    </citation>
    <scope>NUCLEOTIDE SEQUENCE [LARGE SCALE GENOMIC DNA]</scope>
    <source>
        <strain evidence="3">NBRC 108730</strain>
    </source>
</reference>
<evidence type="ECO:0000256" key="1">
    <source>
        <dbReference type="SAM" id="MobiDB-lite"/>
    </source>
</evidence>
<proteinExistence type="predicted"/>
<feature type="compositionally biased region" description="Low complexity" evidence="1">
    <location>
        <begin position="95"/>
        <end position="106"/>
    </location>
</feature>
<protein>
    <submittedName>
        <fullName evidence="2">Uncharacterized protein</fullName>
    </submittedName>
</protein>
<accession>A0ABQ6JPF7</accession>
<feature type="region of interest" description="Disordered" evidence="1">
    <location>
        <begin position="83"/>
        <end position="106"/>
    </location>
</feature>
<keyword evidence="3" id="KW-1185">Reference proteome</keyword>
<gene>
    <name evidence="2" type="ORF">GCM10025868_38010</name>
</gene>
<feature type="compositionally biased region" description="Basic and acidic residues" evidence="1">
    <location>
        <begin position="83"/>
        <end position="94"/>
    </location>
</feature>
<sequence>MRVSTLARRLVGSRLARARAPHQRLERLVQVVLLEAGAAVGEVLADAVAVGLAHLVVEELVDPVERLGALGLQRGQVALEALGHDDAPPSRSDEPTPAAARPRSRA</sequence>
<dbReference type="EMBL" id="BSUZ01000001">
    <property type="protein sequence ID" value="GMA88551.1"/>
    <property type="molecule type" value="Genomic_DNA"/>
</dbReference>
<dbReference type="Proteomes" id="UP001157017">
    <property type="component" value="Unassembled WGS sequence"/>
</dbReference>
<comment type="caution">
    <text evidence="2">The sequence shown here is derived from an EMBL/GenBank/DDBJ whole genome shotgun (WGS) entry which is preliminary data.</text>
</comment>
<evidence type="ECO:0000313" key="3">
    <source>
        <dbReference type="Proteomes" id="UP001157017"/>
    </source>
</evidence>
<name>A0ABQ6JPF7_9ACTN</name>